<comment type="caution">
    <text evidence="1">The sequence shown here is derived from an EMBL/GenBank/DDBJ whole genome shotgun (WGS) entry which is preliminary data.</text>
</comment>
<reference evidence="1 2" key="1">
    <citation type="journal article" date="2022" name="New Phytol.">
        <title>Ecological generalism drives hyperdiversity of secondary metabolite gene clusters in xylarialean endophytes.</title>
        <authorList>
            <person name="Franco M.E.E."/>
            <person name="Wisecaver J.H."/>
            <person name="Arnold A.E."/>
            <person name="Ju Y.M."/>
            <person name="Slot J.C."/>
            <person name="Ahrendt S."/>
            <person name="Moore L.P."/>
            <person name="Eastman K.E."/>
            <person name="Scott K."/>
            <person name="Konkel Z."/>
            <person name="Mondo S.J."/>
            <person name="Kuo A."/>
            <person name="Hayes R.D."/>
            <person name="Haridas S."/>
            <person name="Andreopoulos B."/>
            <person name="Riley R."/>
            <person name="LaButti K."/>
            <person name="Pangilinan J."/>
            <person name="Lipzen A."/>
            <person name="Amirebrahimi M."/>
            <person name="Yan J."/>
            <person name="Adam C."/>
            <person name="Keymanesh K."/>
            <person name="Ng V."/>
            <person name="Louie K."/>
            <person name="Northen T."/>
            <person name="Drula E."/>
            <person name="Henrissat B."/>
            <person name="Hsieh H.M."/>
            <person name="Youens-Clark K."/>
            <person name="Lutzoni F."/>
            <person name="Miadlikowska J."/>
            <person name="Eastwood D.C."/>
            <person name="Hamelin R.C."/>
            <person name="Grigoriev I.V."/>
            <person name="U'Ren J.M."/>
        </authorList>
    </citation>
    <scope>NUCLEOTIDE SEQUENCE [LARGE SCALE GENOMIC DNA]</scope>
    <source>
        <strain evidence="1 2">ER1909</strain>
    </source>
</reference>
<organism evidence="1 2">
    <name type="scientific">Hypoxylon rubiginosum</name>
    <dbReference type="NCBI Taxonomy" id="110542"/>
    <lineage>
        <taxon>Eukaryota</taxon>
        <taxon>Fungi</taxon>
        <taxon>Dikarya</taxon>
        <taxon>Ascomycota</taxon>
        <taxon>Pezizomycotina</taxon>
        <taxon>Sordariomycetes</taxon>
        <taxon>Xylariomycetidae</taxon>
        <taxon>Xylariales</taxon>
        <taxon>Hypoxylaceae</taxon>
        <taxon>Hypoxylon</taxon>
    </lineage>
</organism>
<sequence>MCVISQTICPECGCEPEGYAFSPCRDFIDQIFAEPDDTYHGHRLCCPNFVWPIQGPIPVKVQPCEDCIFRPLSTNPVRRVDVRYAGATAASLAEVLLKNLTAYDSVLAFNERTSDLPHRYLTLRIPYCDLCQKPYFCLSDNKNSFSWLGDLFRRGQGETADSSLPQPTIEGIEFEFSSYLWKWMRLVMLWQAQGHEGIETNIQTGFIHRPCNTCINRETVLRGKLTLFVERCDATEAWAIWTWLMMRGSGQVNFWWHELRNSGLPNLPPPKASDCRALMAAGWKARTGVAWEDIYDVELGEHPLLFTPHRELFTSLSQWNAFARIRDQPDPVAMLPPPLLDTNNVELEYDPAPVQVPPQQMMPGKHHRKHRKQRNGRATNGAKPIRREPTPQRHPQQPTLALHKPDTQTEHHTGHGSEGEKGHLAKRLRFAEEVSVLASDGNLFIQLPQDSSSPADSDRTLVENDEGNDSGDSIDDLFNDTAAVLSPCEFGFYHVKNMDQDHSWQLPLGVGLREGKPIELARGGEPSVPGVRDQDKGRKVAQTEGKGKKPEILETKGKNQGKELKFVVIQDNEQDKKRRGSGENAHDPQVLSSDDADSDIYN</sequence>
<dbReference type="Proteomes" id="UP001497680">
    <property type="component" value="Unassembled WGS sequence"/>
</dbReference>
<dbReference type="EMBL" id="MU394392">
    <property type="protein sequence ID" value="KAI6081561.1"/>
    <property type="molecule type" value="Genomic_DNA"/>
</dbReference>
<protein>
    <submittedName>
        <fullName evidence="1">Uncharacterized protein</fullName>
    </submittedName>
</protein>
<gene>
    <name evidence="1" type="ORF">F4821DRAFT_274871</name>
</gene>
<keyword evidence="2" id="KW-1185">Reference proteome</keyword>
<name>A0ACC0CMH1_9PEZI</name>
<accession>A0ACC0CMH1</accession>
<proteinExistence type="predicted"/>
<evidence type="ECO:0000313" key="1">
    <source>
        <dbReference type="EMBL" id="KAI6081561.1"/>
    </source>
</evidence>
<evidence type="ECO:0000313" key="2">
    <source>
        <dbReference type="Proteomes" id="UP001497680"/>
    </source>
</evidence>